<dbReference type="VEuPathDB" id="FungiDB:H257_10660"/>
<protein>
    <recommendedName>
        <fullName evidence="4">CCHC-type domain-containing protein</fullName>
    </recommendedName>
</protein>
<feature type="region of interest" description="Disordered" evidence="1">
    <location>
        <begin position="439"/>
        <end position="469"/>
    </location>
</feature>
<evidence type="ECO:0000313" key="3">
    <source>
        <dbReference type="Proteomes" id="UP000266196"/>
    </source>
</evidence>
<feature type="region of interest" description="Disordered" evidence="1">
    <location>
        <begin position="208"/>
        <end position="229"/>
    </location>
</feature>
<organism evidence="2 3">
    <name type="scientific">Aphanomyces astaci</name>
    <name type="common">Crayfish plague agent</name>
    <dbReference type="NCBI Taxonomy" id="112090"/>
    <lineage>
        <taxon>Eukaryota</taxon>
        <taxon>Sar</taxon>
        <taxon>Stramenopiles</taxon>
        <taxon>Oomycota</taxon>
        <taxon>Saprolegniomycetes</taxon>
        <taxon>Saprolegniales</taxon>
        <taxon>Verrucalvaceae</taxon>
        <taxon>Aphanomyces</taxon>
    </lineage>
</organism>
<accession>A0A397ETS6</accession>
<evidence type="ECO:0000256" key="1">
    <source>
        <dbReference type="SAM" id="MobiDB-lite"/>
    </source>
</evidence>
<evidence type="ECO:0000313" key="2">
    <source>
        <dbReference type="EMBL" id="RHY99380.1"/>
    </source>
</evidence>
<name>A0A397ETS6_APHAT</name>
<dbReference type="VEuPathDB" id="FungiDB:H257_13188"/>
<dbReference type="EMBL" id="QUTE01015624">
    <property type="protein sequence ID" value="RHY99380.1"/>
    <property type="molecule type" value="Genomic_DNA"/>
</dbReference>
<comment type="caution">
    <text evidence="2">The sequence shown here is derived from an EMBL/GenBank/DDBJ whole genome shotgun (WGS) entry which is preliminary data.</text>
</comment>
<reference evidence="2 3" key="1">
    <citation type="submission" date="2018-08" db="EMBL/GenBank/DDBJ databases">
        <title>Aphanomyces genome sequencing and annotation.</title>
        <authorList>
            <person name="Minardi D."/>
            <person name="Oidtmann B."/>
            <person name="Van Der Giezen M."/>
            <person name="Studholme D.J."/>
        </authorList>
    </citation>
    <scope>NUCLEOTIDE SEQUENCE [LARGE SCALE GENOMIC DNA]</scope>
    <source>
        <strain evidence="2 3">197901</strain>
    </source>
</reference>
<dbReference type="Proteomes" id="UP000266196">
    <property type="component" value="Unassembled WGS sequence"/>
</dbReference>
<proteinExistence type="predicted"/>
<feature type="compositionally biased region" description="Basic and acidic residues" evidence="1">
    <location>
        <begin position="210"/>
        <end position="220"/>
    </location>
</feature>
<sequence>MLMHLGDQDELGPINAPTTKLELTSLMRRTVVYKYLRMGALVPLLTLISAALATEATTAMNLLLRTHFVPEFPTLALVDEARSYFFPAVTMDEDASCTPLSPRTGAVLTRNRSQEAVYASAAPYAHYPPDMAVQQLRQQMGQAVDAQSSRLDTVQQAVGAQSQQTYEQLLVLHQQQQLQANAQMELNQKLMAELALQRDLQNQLMAQLESQRRTTEHHDQGLQAAAASSVMQAEALEDMRRRTSARWHAFMAAPPPLSVQVPASLGVQMVYGFQEVPKAPTFNGSTKVQKRRFMDQYEAYMREIRLANAQRPGGQQVYQMPLSGCIDPLSVERIDFSEIGKPSHELTEEDWRDFFLGARNGDPVDMTKLNQAMGKLRMDTSILSSESRVSKLVSDFEATLRVRELMKLYENRGYKKDTRAFKNCLAEYMRRYGEFESLVQATPLPPRPTPTPDKTGDKGGRGGRGRGGRDKTVAVVNVARVPITNFTQKDGKCFKCLSTGHNVFKCPKVADGEARLLMDRAKAIWAEARGEGKTEKAITIDKEVKTVEPSEESAVLCAARVVCTASQAVALDASFDSGAGQSVIPPRTLQMLKDAGRDVVVTDLLTPVVVRGFVGPSHTVTQEVNLTLKFEADVGSLVLANVKCWLSVGNLPAGVGDILLSRPILHKLGYDPQSMLREAAAVCSEYDIEDVESTSGVVKAVMRPNKSWWMI</sequence>
<dbReference type="AlphaFoldDB" id="A0A397ETS6"/>
<gene>
    <name evidence="2" type="ORF">DYB31_012902</name>
</gene>
<evidence type="ECO:0008006" key="4">
    <source>
        <dbReference type="Google" id="ProtNLM"/>
    </source>
</evidence>